<organism evidence="2">
    <name type="scientific">Noctiluca scintillans</name>
    <name type="common">Sea sparkle</name>
    <name type="synonym">Red tide dinoflagellate</name>
    <dbReference type="NCBI Taxonomy" id="2966"/>
    <lineage>
        <taxon>Eukaryota</taxon>
        <taxon>Sar</taxon>
        <taxon>Alveolata</taxon>
        <taxon>Dinophyceae</taxon>
        <taxon>Noctilucales</taxon>
        <taxon>Noctilucaceae</taxon>
        <taxon>Noctiluca</taxon>
    </lineage>
</organism>
<dbReference type="EMBL" id="HBFQ01021789">
    <property type="protein sequence ID" value="CAD8840893.1"/>
    <property type="molecule type" value="Transcribed_RNA"/>
</dbReference>
<keyword evidence="1" id="KW-0812">Transmembrane</keyword>
<sequence>MKSSHAGSVSTDYDFVGSAAARLQAFLEQDCLAEDKSCVAEKVQVITLVSVLFLTIVGVLIIFRTLREEKEERITPLCPQLIVKSVDITLGMQLDEDSFDVTELSGKKFCKVILDWPTTAVGIVGTVRLQSVHGVPLVTVVVRSGYAGQNMAICRGSGREMFGFIEATRDKFVVQHRTNTELLTLSEDPETNEMSVYNPVGARVCTANMKNGEMHANIIQHVDAGLALASIIATRVQRRMTHVAGGGPVINVA</sequence>
<protein>
    <submittedName>
        <fullName evidence="2">Uncharacterized protein</fullName>
    </submittedName>
</protein>
<keyword evidence="1" id="KW-0472">Membrane</keyword>
<feature type="transmembrane region" description="Helical" evidence="1">
    <location>
        <begin position="43"/>
        <end position="63"/>
    </location>
</feature>
<evidence type="ECO:0000313" key="2">
    <source>
        <dbReference type="EMBL" id="CAD8840893.1"/>
    </source>
</evidence>
<keyword evidence="1" id="KW-1133">Transmembrane helix</keyword>
<name>A0A7S1F2N3_NOCSC</name>
<gene>
    <name evidence="2" type="ORF">NSCI0253_LOCUS15241</name>
</gene>
<reference evidence="2" key="1">
    <citation type="submission" date="2021-01" db="EMBL/GenBank/DDBJ databases">
        <authorList>
            <person name="Corre E."/>
            <person name="Pelletier E."/>
            <person name="Niang G."/>
            <person name="Scheremetjew M."/>
            <person name="Finn R."/>
            <person name="Kale V."/>
            <person name="Holt S."/>
            <person name="Cochrane G."/>
            <person name="Meng A."/>
            <person name="Brown T."/>
            <person name="Cohen L."/>
        </authorList>
    </citation>
    <scope>NUCLEOTIDE SEQUENCE</scope>
</reference>
<evidence type="ECO:0000256" key="1">
    <source>
        <dbReference type="SAM" id="Phobius"/>
    </source>
</evidence>
<accession>A0A7S1F2N3</accession>
<proteinExistence type="predicted"/>
<dbReference type="AlphaFoldDB" id="A0A7S1F2N3"/>